<feature type="domain" description="SSD" evidence="10">
    <location>
        <begin position="240"/>
        <end position="360"/>
    </location>
</feature>
<dbReference type="SUPFAM" id="SSF82866">
    <property type="entry name" value="Multidrug efflux transporter AcrB transmembrane domain"/>
    <property type="match status" value="2"/>
</dbReference>
<dbReference type="EMBL" id="CP029709">
    <property type="protein sequence ID" value="QCR16662.1"/>
    <property type="molecule type" value="Genomic_DNA"/>
</dbReference>
<name>A0A4P8QY51_METMZ</name>
<organism evidence="11 12">
    <name type="scientific">Methanosarcina mazei</name>
    <name type="common">Methanosarcina frisia</name>
    <dbReference type="NCBI Taxonomy" id="2209"/>
    <lineage>
        <taxon>Archaea</taxon>
        <taxon>Methanobacteriati</taxon>
        <taxon>Methanobacteriota</taxon>
        <taxon>Stenosarchaea group</taxon>
        <taxon>Methanomicrobia</taxon>
        <taxon>Methanosarcinales</taxon>
        <taxon>Methanosarcinaceae</taxon>
        <taxon>Methanosarcina</taxon>
    </lineage>
</organism>
<evidence type="ECO:0000313" key="11">
    <source>
        <dbReference type="EMBL" id="QCR16662.1"/>
    </source>
</evidence>
<comment type="subcellular location">
    <subcellularLocation>
        <location evidence="1">Membrane</location>
        <topology evidence="1">Multi-pass membrane protein</topology>
    </subcellularLocation>
</comment>
<keyword evidence="6 9" id="KW-1133">Transmembrane helix</keyword>
<evidence type="ECO:0000256" key="5">
    <source>
        <dbReference type="ARBA" id="ARBA00022927"/>
    </source>
</evidence>
<evidence type="ECO:0000256" key="6">
    <source>
        <dbReference type="ARBA" id="ARBA00022989"/>
    </source>
</evidence>
<keyword evidence="8 9" id="KW-0472">Membrane</keyword>
<feature type="transmembrane region" description="Helical" evidence="9">
    <location>
        <begin position="410"/>
        <end position="430"/>
    </location>
</feature>
<feature type="transmembrane region" description="Helical" evidence="9">
    <location>
        <begin position="607"/>
        <end position="625"/>
    </location>
</feature>
<dbReference type="GO" id="GO:0005886">
    <property type="term" value="C:plasma membrane"/>
    <property type="evidence" value="ECO:0007669"/>
    <property type="project" value="TreeGrafter"/>
</dbReference>
<keyword evidence="4 9" id="KW-0812">Transmembrane</keyword>
<feature type="transmembrane region" description="Helical" evidence="9">
    <location>
        <begin position="703"/>
        <end position="723"/>
    </location>
</feature>
<dbReference type="AlphaFoldDB" id="A0A4P8QY51"/>
<evidence type="ECO:0000259" key="10">
    <source>
        <dbReference type="PROSITE" id="PS50156"/>
    </source>
</evidence>
<evidence type="ECO:0000256" key="8">
    <source>
        <dbReference type="ARBA" id="ARBA00023136"/>
    </source>
</evidence>
<keyword evidence="3" id="KW-1003">Cell membrane</keyword>
<evidence type="ECO:0000256" key="2">
    <source>
        <dbReference type="ARBA" id="ARBA00022448"/>
    </source>
</evidence>
<dbReference type="PANTHER" id="PTHR30081">
    <property type="entry name" value="PROTEIN-EXPORT MEMBRANE PROTEIN SEC"/>
    <property type="match status" value="1"/>
</dbReference>
<evidence type="ECO:0000256" key="4">
    <source>
        <dbReference type="ARBA" id="ARBA00022692"/>
    </source>
</evidence>
<dbReference type="InterPro" id="IPR022813">
    <property type="entry name" value="SecD/SecF_arch_bac"/>
</dbReference>
<dbReference type="GeneID" id="24866294"/>
<evidence type="ECO:0000313" key="12">
    <source>
        <dbReference type="Proteomes" id="UP000300067"/>
    </source>
</evidence>
<evidence type="ECO:0000256" key="1">
    <source>
        <dbReference type="ARBA" id="ARBA00004141"/>
    </source>
</evidence>
<dbReference type="PANTHER" id="PTHR30081:SF10">
    <property type="entry name" value="SSD DOMAIN-CONTAINING PROTEIN"/>
    <property type="match status" value="1"/>
</dbReference>
<feature type="transmembrane region" description="Helical" evidence="9">
    <location>
        <begin position="632"/>
        <end position="654"/>
    </location>
</feature>
<accession>A0A4P8QY51</accession>
<feature type="transmembrane region" description="Helical" evidence="9">
    <location>
        <begin position="338"/>
        <end position="361"/>
    </location>
</feature>
<protein>
    <submittedName>
        <fullName evidence="11">RND family transporter</fullName>
    </submittedName>
</protein>
<evidence type="ECO:0000256" key="9">
    <source>
        <dbReference type="SAM" id="Phobius"/>
    </source>
</evidence>
<feature type="transmembrane region" description="Helical" evidence="9">
    <location>
        <begin position="660"/>
        <end position="683"/>
    </location>
</feature>
<feature type="domain" description="SSD" evidence="10">
    <location>
        <begin position="597"/>
        <end position="757"/>
    </location>
</feature>
<reference evidence="11 12" key="1">
    <citation type="submission" date="2018-05" db="EMBL/GenBank/DDBJ databases">
        <title>Methanosarcina gilichinskyana sp. nov., a novel methanogenic archaeon isolated from Holocene permafrost, North East Russia.</title>
        <authorList>
            <person name="Oshurkova V."/>
            <person name="Meer M."/>
            <person name="Bochkareva O."/>
            <person name="Shcherbakova V."/>
        </authorList>
    </citation>
    <scope>NUCLEOTIDE SEQUENCE [LARGE SCALE GENOMIC DNA]</scope>
    <source>
        <strain evidence="11 12">JL01</strain>
    </source>
</reference>
<keyword evidence="2" id="KW-0813">Transport</keyword>
<dbReference type="InterPro" id="IPR004869">
    <property type="entry name" value="MMPL_dom"/>
</dbReference>
<dbReference type="Proteomes" id="UP000300067">
    <property type="component" value="Chromosome"/>
</dbReference>
<dbReference type="Pfam" id="PF03176">
    <property type="entry name" value="MMPL"/>
    <property type="match status" value="2"/>
</dbReference>
<dbReference type="PROSITE" id="PS50156">
    <property type="entry name" value="SSD"/>
    <property type="match status" value="2"/>
</dbReference>
<feature type="transmembrane region" description="Helical" evidence="9">
    <location>
        <begin position="209"/>
        <end position="228"/>
    </location>
</feature>
<keyword evidence="5" id="KW-0653">Protein transport</keyword>
<keyword evidence="7" id="KW-0811">Translocation</keyword>
<gene>
    <name evidence="11" type="ORF">DKM28_12190</name>
</gene>
<evidence type="ECO:0000256" key="3">
    <source>
        <dbReference type="ARBA" id="ARBA00022475"/>
    </source>
</evidence>
<feature type="transmembrane region" description="Helical" evidence="9">
    <location>
        <begin position="735"/>
        <end position="758"/>
    </location>
</feature>
<dbReference type="NCBIfam" id="TIGR00921">
    <property type="entry name" value="2A067"/>
    <property type="match status" value="1"/>
</dbReference>
<dbReference type="GO" id="GO:0015031">
    <property type="term" value="P:protein transport"/>
    <property type="evidence" value="ECO:0007669"/>
    <property type="project" value="UniProtKB-KW"/>
</dbReference>
<dbReference type="Gene3D" id="1.20.1640.10">
    <property type="entry name" value="Multidrug efflux transporter AcrB transmembrane domain"/>
    <property type="match status" value="2"/>
</dbReference>
<sequence length="786" mass="86510">MKESFEKLGFFVQNNRFSVLLIAFLFIIISTQGSQLIEMESGTETFVGKDSPLYQDYDHLYQSIFQTQSIVVMVEGNDVRSADLMEAVDRLEHQIGATDGVIETTSPASLIKMINYQMTGRNELPETDEEIKAIIDGNPDVFSQIIPDNTHMLISVVMAGSASEKTQEDILTATEDAVSLSDIPPSYNIIVTGNPAFNVSMNYEMNTSMGILLGLSAIFMLIVLFLVFKHVRWCILPLPVVLLGIVYTFGAMGYIGIPMSMVTMSAFPILIGVGIDYAIQFHNRLEEEMMDKGNRTRAVIETIKHTGPAVLIALAMTALGFFSLFTSSVPMIQDFGKILLIGIIMCYFSSIFVGVAALSIFDSYSGRNPLKKIVKKIKPSRPEKTKKPGGESESDRLIGRALQKTTTLTIKYDVIVLGIACILAFGGLYLDQSVPIQTDVQTFVPQDMPALVDLRHMGDVMGGTDELNLIVKVEDNANPDVLKWMDQFSKHEVASNKHIYSASNIVDLVKEYNDGVIPDTSQEIEDIYSEIPESQKDRYMYGKNMLLLNFNIGNAVSDIKVTGIQELTDIVEQDMQWMPAPPGTDVTITGSSVVFTEVITALTSGRVAMTFLGLILVLIGLFIVYRDWVKALVPVIPMVIVIGWSGGVMSYLNIEYTPLTATLGALILGVGSEYAILMMERYFEEKDKGLTPMEAINMTSSKIGSAIVASGATTVFGFMALLASPFPMISDFGTVTVIDIVLALLATFVVFPPLMVLLDTWRDKRKGDKAAEKQIETKKQIQGAEI</sequence>
<feature type="transmembrane region" description="Helical" evidence="9">
    <location>
        <begin position="235"/>
        <end position="255"/>
    </location>
</feature>
<dbReference type="RefSeq" id="WP_048038699.1">
    <property type="nucleotide sequence ID" value="NZ_CP029709.1"/>
</dbReference>
<dbReference type="InterPro" id="IPR000731">
    <property type="entry name" value="SSD"/>
</dbReference>
<feature type="transmembrane region" description="Helical" evidence="9">
    <location>
        <begin position="309"/>
        <end position="332"/>
    </location>
</feature>
<evidence type="ECO:0000256" key="7">
    <source>
        <dbReference type="ARBA" id="ARBA00023010"/>
    </source>
</evidence>
<feature type="transmembrane region" description="Helical" evidence="9">
    <location>
        <begin position="261"/>
        <end position="279"/>
    </location>
</feature>
<proteinExistence type="predicted"/>